<dbReference type="InterPro" id="IPR038072">
    <property type="entry name" value="GspK_central_sf"/>
</dbReference>
<keyword evidence="8 11" id="KW-1133">Transmembrane helix</keyword>
<organism evidence="14 15">
    <name type="scientific">Litoribrevibacter albus</name>
    <dbReference type="NCBI Taxonomy" id="1473156"/>
    <lineage>
        <taxon>Bacteria</taxon>
        <taxon>Pseudomonadati</taxon>
        <taxon>Pseudomonadota</taxon>
        <taxon>Gammaproteobacteria</taxon>
        <taxon>Oceanospirillales</taxon>
        <taxon>Oceanospirillaceae</taxon>
        <taxon>Litoribrevibacter</taxon>
    </lineage>
</organism>
<feature type="domain" description="T2SS protein K second SAM-like" evidence="12">
    <location>
        <begin position="225"/>
        <end position="282"/>
    </location>
</feature>
<dbReference type="AlphaFoldDB" id="A0AA37SC24"/>
<keyword evidence="3 10" id="KW-0813">Transport</keyword>
<evidence type="ECO:0000256" key="1">
    <source>
        <dbReference type="ARBA" id="ARBA00004533"/>
    </source>
</evidence>
<name>A0AA37SC24_9GAMM</name>
<dbReference type="Gene3D" id="3.30.1300.30">
    <property type="entry name" value="GSPII I/J protein-like"/>
    <property type="match status" value="1"/>
</dbReference>
<accession>A0AA37SC24</accession>
<keyword evidence="15" id="KW-1185">Reference proteome</keyword>
<keyword evidence="7" id="KW-0653">Protein transport</keyword>
<protein>
    <recommendedName>
        <fullName evidence="10">Type II secretion system protein K</fullName>
    </recommendedName>
</protein>
<dbReference type="PANTHER" id="PTHR38831:SF1">
    <property type="entry name" value="TYPE II SECRETION SYSTEM PROTEIN K-RELATED"/>
    <property type="match status" value="1"/>
</dbReference>
<dbReference type="InterPro" id="IPR005628">
    <property type="entry name" value="GspK"/>
</dbReference>
<evidence type="ECO:0000256" key="9">
    <source>
        <dbReference type="ARBA" id="ARBA00023136"/>
    </source>
</evidence>
<reference evidence="14" key="1">
    <citation type="journal article" date="2014" name="Int. J. Syst. Evol. Microbiol.">
        <title>Complete genome sequence of Corynebacterium casei LMG S-19264T (=DSM 44701T), isolated from a smear-ripened cheese.</title>
        <authorList>
            <consortium name="US DOE Joint Genome Institute (JGI-PGF)"/>
            <person name="Walter F."/>
            <person name="Albersmeier A."/>
            <person name="Kalinowski J."/>
            <person name="Ruckert C."/>
        </authorList>
    </citation>
    <scope>NUCLEOTIDE SEQUENCE</scope>
    <source>
        <strain evidence="14">NBRC 110071</strain>
    </source>
</reference>
<proteinExistence type="inferred from homology"/>
<dbReference type="EMBL" id="BSNM01000014">
    <property type="protein sequence ID" value="GLQ31836.1"/>
    <property type="molecule type" value="Genomic_DNA"/>
</dbReference>
<evidence type="ECO:0000256" key="5">
    <source>
        <dbReference type="ARBA" id="ARBA00022519"/>
    </source>
</evidence>
<dbReference type="Proteomes" id="UP001161389">
    <property type="component" value="Unassembled WGS sequence"/>
</dbReference>
<dbReference type="PANTHER" id="PTHR38831">
    <property type="entry name" value="TYPE II SECRETION SYSTEM PROTEIN K"/>
    <property type="match status" value="1"/>
</dbReference>
<dbReference type="InterPro" id="IPR045584">
    <property type="entry name" value="Pilin-like"/>
</dbReference>
<evidence type="ECO:0000256" key="10">
    <source>
        <dbReference type="PIRNR" id="PIRNR002786"/>
    </source>
</evidence>
<dbReference type="Gene3D" id="1.10.40.60">
    <property type="entry name" value="EpsJ-like"/>
    <property type="match status" value="2"/>
</dbReference>
<feature type="domain" description="T2SS protein K first SAM-like" evidence="13">
    <location>
        <begin position="113"/>
        <end position="220"/>
    </location>
</feature>
<dbReference type="RefSeq" id="WP_284381578.1">
    <property type="nucleotide sequence ID" value="NZ_BSNM01000014.1"/>
</dbReference>
<keyword evidence="9 10" id="KW-0472">Membrane</keyword>
<dbReference type="SUPFAM" id="SSF158544">
    <property type="entry name" value="GspK insert domain-like"/>
    <property type="match status" value="1"/>
</dbReference>
<evidence type="ECO:0000313" key="14">
    <source>
        <dbReference type="EMBL" id="GLQ31836.1"/>
    </source>
</evidence>
<reference evidence="14" key="2">
    <citation type="submission" date="2023-01" db="EMBL/GenBank/DDBJ databases">
        <title>Draft genome sequence of Litoribrevibacter albus strain NBRC 110071.</title>
        <authorList>
            <person name="Sun Q."/>
            <person name="Mori K."/>
        </authorList>
    </citation>
    <scope>NUCLEOTIDE SEQUENCE</scope>
    <source>
        <strain evidence="14">NBRC 110071</strain>
    </source>
</reference>
<evidence type="ECO:0000256" key="3">
    <source>
        <dbReference type="ARBA" id="ARBA00022448"/>
    </source>
</evidence>
<dbReference type="NCBIfam" id="NF037980">
    <property type="entry name" value="T2SS_GspK"/>
    <property type="match status" value="1"/>
</dbReference>
<evidence type="ECO:0000313" key="15">
    <source>
        <dbReference type="Proteomes" id="UP001161389"/>
    </source>
</evidence>
<evidence type="ECO:0000256" key="7">
    <source>
        <dbReference type="ARBA" id="ARBA00022927"/>
    </source>
</evidence>
<comment type="subcellular location">
    <subcellularLocation>
        <location evidence="1 10">Cell inner membrane</location>
    </subcellularLocation>
</comment>
<dbReference type="GO" id="GO:0005886">
    <property type="term" value="C:plasma membrane"/>
    <property type="evidence" value="ECO:0007669"/>
    <property type="project" value="UniProtKB-SubCell"/>
</dbReference>
<evidence type="ECO:0000259" key="13">
    <source>
        <dbReference type="Pfam" id="PF21687"/>
    </source>
</evidence>
<evidence type="ECO:0000256" key="4">
    <source>
        <dbReference type="ARBA" id="ARBA00022475"/>
    </source>
</evidence>
<keyword evidence="6 11" id="KW-0812">Transmembrane</keyword>
<dbReference type="InterPro" id="IPR049179">
    <property type="entry name" value="T2SSK_SAM-like_2nd"/>
</dbReference>
<dbReference type="PIRSF" id="PIRSF002786">
    <property type="entry name" value="XcpX"/>
    <property type="match status" value="1"/>
</dbReference>
<evidence type="ECO:0000256" key="11">
    <source>
        <dbReference type="SAM" id="Phobius"/>
    </source>
</evidence>
<comment type="caution">
    <text evidence="14">The sequence shown here is derived from an EMBL/GenBank/DDBJ whole genome shotgun (WGS) entry which is preliminary data.</text>
</comment>
<dbReference type="SUPFAM" id="SSF54523">
    <property type="entry name" value="Pili subunits"/>
    <property type="match status" value="1"/>
</dbReference>
<evidence type="ECO:0000256" key="6">
    <source>
        <dbReference type="ARBA" id="ARBA00022692"/>
    </source>
</evidence>
<comment type="similarity">
    <text evidence="2 10">Belongs to the GSP K family.</text>
</comment>
<evidence type="ECO:0000256" key="8">
    <source>
        <dbReference type="ARBA" id="ARBA00022989"/>
    </source>
</evidence>
<gene>
    <name evidence="14" type="ORF">GCM10007876_23150</name>
</gene>
<sequence>MISISFSRQKGLALISVLFITALVVAIITAISHRQTIDIQLTGNLVFRTQAFQYIKAVEIMAEELMYQDYDYAQQQNKKFVDHLNEKWSTDRLLYPIEGRQGFLEAEIFDLQGKYNLNNLVDKNYKIIPTQFDYLKRLFSQISSTHTTTIPSEIPESIVDWLDEDNSSTGLGLEEGDYLIKDPAYRTLNFLFSSIDELMLIDKMKDYFPLIAPHVSALPEQATLLNVNTMSREVILSLDPAITESDVDTLIKDRAGLNNGYEEVSDFLQHQAFAGISGKLNPNDFTVVSNYFLLKTRVTLGDRVVQSYSVLFRDSSNGKTQVISRDLSKRFIPNTNKPIFSFN</sequence>
<dbReference type="Pfam" id="PF21687">
    <property type="entry name" value="T2SSK_1st"/>
    <property type="match status" value="1"/>
</dbReference>
<keyword evidence="4 10" id="KW-1003">Cell membrane</keyword>
<keyword evidence="5 10" id="KW-0997">Cell inner membrane</keyword>
<evidence type="ECO:0000256" key="2">
    <source>
        <dbReference type="ARBA" id="ARBA00007246"/>
    </source>
</evidence>
<dbReference type="InterPro" id="IPR049031">
    <property type="entry name" value="T2SSK_SAM-like_1st"/>
</dbReference>
<dbReference type="GO" id="GO:0009306">
    <property type="term" value="P:protein secretion"/>
    <property type="evidence" value="ECO:0007669"/>
    <property type="project" value="InterPro"/>
</dbReference>
<dbReference type="Pfam" id="PF03934">
    <property type="entry name" value="T2SSK"/>
    <property type="match status" value="1"/>
</dbReference>
<evidence type="ECO:0000259" key="12">
    <source>
        <dbReference type="Pfam" id="PF03934"/>
    </source>
</evidence>
<feature type="transmembrane region" description="Helical" evidence="11">
    <location>
        <begin position="12"/>
        <end position="31"/>
    </location>
</feature>